<keyword evidence="4" id="KW-1185">Reference proteome</keyword>
<dbReference type="GO" id="GO:0006508">
    <property type="term" value="P:proteolysis"/>
    <property type="evidence" value="ECO:0007669"/>
    <property type="project" value="InterPro"/>
</dbReference>
<evidence type="ECO:0000313" key="3">
    <source>
        <dbReference type="EMBL" id="KAF0313277.1"/>
    </source>
</evidence>
<accession>A0A6A4X1T9</accession>
<comment type="caution">
    <text evidence="3">The sequence shown here is derived from an EMBL/GenBank/DDBJ whole genome shotgun (WGS) entry which is preliminary data.</text>
</comment>
<evidence type="ECO:0000256" key="1">
    <source>
        <dbReference type="ARBA" id="ARBA00007447"/>
    </source>
</evidence>
<dbReference type="PANTHER" id="PTHR47966">
    <property type="entry name" value="BETA-SITE APP-CLEAVING ENZYME, ISOFORM A-RELATED"/>
    <property type="match status" value="1"/>
</dbReference>
<dbReference type="SUPFAM" id="SSF50630">
    <property type="entry name" value="Acid proteases"/>
    <property type="match status" value="1"/>
</dbReference>
<dbReference type="InterPro" id="IPR033121">
    <property type="entry name" value="PEPTIDASE_A1"/>
</dbReference>
<organism evidence="3 4">
    <name type="scientific">Amphibalanus amphitrite</name>
    <name type="common">Striped barnacle</name>
    <name type="synonym">Balanus amphitrite</name>
    <dbReference type="NCBI Taxonomy" id="1232801"/>
    <lineage>
        <taxon>Eukaryota</taxon>
        <taxon>Metazoa</taxon>
        <taxon>Ecdysozoa</taxon>
        <taxon>Arthropoda</taxon>
        <taxon>Crustacea</taxon>
        <taxon>Multicrustacea</taxon>
        <taxon>Cirripedia</taxon>
        <taxon>Thoracica</taxon>
        <taxon>Thoracicalcarea</taxon>
        <taxon>Balanomorpha</taxon>
        <taxon>Balanoidea</taxon>
        <taxon>Balanidae</taxon>
        <taxon>Amphibalaninae</taxon>
        <taxon>Amphibalanus</taxon>
    </lineage>
</organism>
<dbReference type="Proteomes" id="UP000440578">
    <property type="component" value="Unassembled WGS sequence"/>
</dbReference>
<dbReference type="InterPro" id="IPR034164">
    <property type="entry name" value="Pepsin-like_dom"/>
</dbReference>
<protein>
    <submittedName>
        <fullName evidence="3">Embryonic pepsinogen</fullName>
    </submittedName>
</protein>
<name>A0A6A4X1T9_AMPAM</name>
<dbReference type="EMBL" id="VIIS01000103">
    <property type="protein sequence ID" value="KAF0313277.1"/>
    <property type="molecule type" value="Genomic_DNA"/>
</dbReference>
<evidence type="ECO:0000313" key="4">
    <source>
        <dbReference type="Proteomes" id="UP000440578"/>
    </source>
</evidence>
<dbReference type="CDD" id="cd05471">
    <property type="entry name" value="pepsin_like"/>
    <property type="match status" value="1"/>
</dbReference>
<dbReference type="AlphaFoldDB" id="A0A6A4X1T9"/>
<feature type="domain" description="Peptidase A1" evidence="2">
    <location>
        <begin position="1"/>
        <end position="112"/>
    </location>
</feature>
<dbReference type="PANTHER" id="PTHR47966:SF51">
    <property type="entry name" value="BETA-SITE APP-CLEAVING ENZYME, ISOFORM A-RELATED"/>
    <property type="match status" value="1"/>
</dbReference>
<gene>
    <name evidence="3" type="primary">PEPE</name>
    <name evidence="3" type="ORF">FJT64_001661</name>
</gene>
<dbReference type="Pfam" id="PF00026">
    <property type="entry name" value="Asp"/>
    <property type="match status" value="1"/>
</dbReference>
<dbReference type="InterPro" id="IPR021109">
    <property type="entry name" value="Peptidase_aspartic_dom_sf"/>
</dbReference>
<dbReference type="OrthoDB" id="771136at2759"/>
<dbReference type="Gene3D" id="2.40.70.10">
    <property type="entry name" value="Acid Proteases"/>
    <property type="match status" value="1"/>
</dbReference>
<evidence type="ECO:0000259" key="2">
    <source>
        <dbReference type="PROSITE" id="PS51767"/>
    </source>
</evidence>
<dbReference type="InterPro" id="IPR001461">
    <property type="entry name" value="Aspartic_peptidase_A1"/>
</dbReference>
<reference evidence="3 4" key="1">
    <citation type="submission" date="2019-07" db="EMBL/GenBank/DDBJ databases">
        <title>Draft genome assembly of a fouling barnacle, Amphibalanus amphitrite (Darwin, 1854): The first reference genome for Thecostraca.</title>
        <authorList>
            <person name="Kim W."/>
        </authorList>
    </citation>
    <scope>NUCLEOTIDE SEQUENCE [LARGE SCALE GENOMIC DNA]</scope>
    <source>
        <strain evidence="3">SNU_AA5</strain>
        <tissue evidence="3">Soma without cirri and trophi</tissue>
    </source>
</reference>
<dbReference type="GO" id="GO:0004190">
    <property type="term" value="F:aspartic-type endopeptidase activity"/>
    <property type="evidence" value="ECO:0007669"/>
    <property type="project" value="InterPro"/>
</dbReference>
<proteinExistence type="inferred from homology"/>
<dbReference type="PROSITE" id="PS51767">
    <property type="entry name" value="PEPTIDASE_A1"/>
    <property type="match status" value="1"/>
</dbReference>
<comment type="similarity">
    <text evidence="1">Belongs to the peptidase A1 family.</text>
</comment>
<sequence>MSVGTPGQAMTVTVDITGPLSYVPSVNCSDPFCTSHKQYDSAASSTYETFGEATAVWNSYSVQAPNDGVLGLGFGFSAGEQGVPTIVESMVEQGPDRTVAGRTLAGPRRRWR</sequence>